<dbReference type="PANTHER" id="PTHR41328:SF3">
    <property type="entry name" value="PBSX PHAGE TERMINASE SMALL SUBUNIT"/>
    <property type="match status" value="1"/>
</dbReference>
<dbReference type="RefSeq" id="WP_120992914.1">
    <property type="nucleotide sequence ID" value="NZ_CP120749.1"/>
</dbReference>
<keyword evidence="2" id="KW-0231">Viral genome packaging</keyword>
<comment type="caution">
    <text evidence="4">The sequence shown here is derived from an EMBL/GenBank/DDBJ whole genome shotgun (WGS) entry which is preliminary data.</text>
</comment>
<reference evidence="4 5" key="1">
    <citation type="submission" date="2018-11" db="EMBL/GenBank/DDBJ databases">
        <title>Draft genome sequences of potential pathogenic Clostridium perfringens from environmental surface water in the North West Province, South Africa.</title>
        <authorList>
            <person name="Fourie J.C.J."/>
            <person name="Sanko T.J."/>
            <person name="Bezuidenhout C."/>
            <person name="Mienie C."/>
            <person name="Adeleke R."/>
        </authorList>
    </citation>
    <scope>NUCLEOTIDE SEQUENCE [LARGE SCALE GENOMIC DNA]</scope>
    <source>
        <strain evidence="4 5">SC4-C13</strain>
    </source>
</reference>
<dbReference type="GO" id="GO:0051276">
    <property type="term" value="P:chromosome organization"/>
    <property type="evidence" value="ECO:0007669"/>
    <property type="project" value="InterPro"/>
</dbReference>
<dbReference type="InterPro" id="IPR005335">
    <property type="entry name" value="Terminase_ssu"/>
</dbReference>
<dbReference type="AlphaFoldDB" id="A0AAE8K7B0"/>
<dbReference type="EMBL" id="RQNR01000002">
    <property type="protein sequence ID" value="RQN24871.1"/>
    <property type="molecule type" value="Genomic_DNA"/>
</dbReference>
<dbReference type="PANTHER" id="PTHR41328">
    <property type="entry name" value="TERMINASE SMALL SUBUNIT-RELATED"/>
    <property type="match status" value="1"/>
</dbReference>
<protein>
    <submittedName>
        <fullName evidence="4">Phage portal protein</fullName>
    </submittedName>
</protein>
<evidence type="ECO:0000256" key="1">
    <source>
        <dbReference type="ARBA" id="ARBA00022612"/>
    </source>
</evidence>
<dbReference type="Pfam" id="PF03592">
    <property type="entry name" value="Terminase_2"/>
    <property type="match status" value="1"/>
</dbReference>
<name>A0AAE8K7B0_CLOPF</name>
<gene>
    <name evidence="4" type="ORF">EHZ11_06465</name>
</gene>
<proteinExistence type="predicted"/>
<dbReference type="InterPro" id="IPR018925">
    <property type="entry name" value="XtmA-like_N"/>
</dbReference>
<dbReference type="Pfam" id="PF10668">
    <property type="entry name" value="Phage_terminase"/>
    <property type="match status" value="1"/>
</dbReference>
<dbReference type="InterPro" id="IPR038713">
    <property type="entry name" value="Terminase_Gp1_N_sf"/>
</dbReference>
<evidence type="ECO:0000313" key="5">
    <source>
        <dbReference type="Proteomes" id="UP000273641"/>
    </source>
</evidence>
<keyword evidence="1" id="KW-1188">Viral release from host cell</keyword>
<dbReference type="Gene3D" id="1.10.10.1400">
    <property type="entry name" value="Terminase, small subunit, N-terminal DNA-binding domain, HTH motif"/>
    <property type="match status" value="1"/>
</dbReference>
<dbReference type="InterPro" id="IPR052404">
    <property type="entry name" value="SPP1-like_terminase"/>
</dbReference>
<feature type="domain" description="PBSX phage terminase small subunit-like N-terminal" evidence="3">
    <location>
        <begin position="1"/>
        <end position="56"/>
    </location>
</feature>
<evidence type="ECO:0000313" key="4">
    <source>
        <dbReference type="EMBL" id="RQN24871.1"/>
    </source>
</evidence>
<organism evidence="4 5">
    <name type="scientific">Clostridium perfringens</name>
    <dbReference type="NCBI Taxonomy" id="1502"/>
    <lineage>
        <taxon>Bacteria</taxon>
        <taxon>Bacillati</taxon>
        <taxon>Bacillota</taxon>
        <taxon>Clostridia</taxon>
        <taxon>Eubacteriales</taxon>
        <taxon>Clostridiaceae</taxon>
        <taxon>Clostridium</taxon>
    </lineage>
</organism>
<accession>A0AAE8K7B0</accession>
<dbReference type="Proteomes" id="UP000273641">
    <property type="component" value="Unassembled WGS sequence"/>
</dbReference>
<evidence type="ECO:0000256" key="2">
    <source>
        <dbReference type="ARBA" id="ARBA00023219"/>
    </source>
</evidence>
<evidence type="ECO:0000259" key="3">
    <source>
        <dbReference type="Pfam" id="PF10668"/>
    </source>
</evidence>
<sequence>MARAPNKKVNKAYELFKERYKLKDIANELEVAEGTVRSWKRRYNWEGATQRKNKCNVAKEENKTNIKREIKEPVAKEVKEVLGNTELTDKQRLFCIYYIKYFNATKAYQKAYGSSYIVANSEGYKLLVNPCIKSEIEKLKQHKLNQLMLSEEDIFQRYMDIAFSDIGDYLSFKKVRKNRWTKNDDGEDIPVINPDTGEQDFYEYNVVELNDSKELDTSILQEVSEGKDGVKIKLHDKMKALQWLSDHMNIATDKQKVELEVLKSRIVKDNSKNNTNSTAKLDSILGQIKEKNKNE</sequence>